<dbReference type="OrthoDB" id="10344509at2759"/>
<keyword evidence="2" id="KW-1185">Reference proteome</keyword>
<evidence type="ECO:0000313" key="1">
    <source>
        <dbReference type="EMBL" id="GFY45316.1"/>
    </source>
</evidence>
<evidence type="ECO:0000313" key="2">
    <source>
        <dbReference type="Proteomes" id="UP000886998"/>
    </source>
</evidence>
<gene>
    <name evidence="1" type="primary">AVEN_41612_1</name>
    <name evidence="1" type="ORF">TNIN_162041</name>
</gene>
<sequence>MKLTITPLPLQSQHLNNSFIPYNDHPQLCIKDVESTLPLPSDSPRGILWWKSCCPMRFQILIMALQDDGYSYFISIKLIEEIHTTAVVSLASYSWEENFKSVSLLLPLHYLVIRSWDGKWKEDKRIIQLGIFVTVSTRLIAYLWWNALSLYPAICKSGSDKAARKVIKARSDHHSFNKISERGLLRQRGPKVLKEGWREKKKGAREKIAIYFLACAADGIWNPHKAKREKSESHASLSEKFVTKSSSDKSFLTDHFLLFTRED</sequence>
<dbReference type="AlphaFoldDB" id="A0A8X7BUF3"/>
<accession>A0A8X7BUF3</accession>
<organism evidence="1 2">
    <name type="scientific">Trichonephila inaurata madagascariensis</name>
    <dbReference type="NCBI Taxonomy" id="2747483"/>
    <lineage>
        <taxon>Eukaryota</taxon>
        <taxon>Metazoa</taxon>
        <taxon>Ecdysozoa</taxon>
        <taxon>Arthropoda</taxon>
        <taxon>Chelicerata</taxon>
        <taxon>Arachnida</taxon>
        <taxon>Araneae</taxon>
        <taxon>Araneomorphae</taxon>
        <taxon>Entelegynae</taxon>
        <taxon>Araneoidea</taxon>
        <taxon>Nephilidae</taxon>
        <taxon>Trichonephila</taxon>
        <taxon>Trichonephila inaurata</taxon>
    </lineage>
</organism>
<dbReference type="Proteomes" id="UP000886998">
    <property type="component" value="Unassembled WGS sequence"/>
</dbReference>
<name>A0A8X7BUF3_9ARAC</name>
<protein>
    <submittedName>
        <fullName evidence="1">Uncharacterized protein</fullName>
    </submittedName>
</protein>
<reference evidence="1" key="1">
    <citation type="submission" date="2020-08" db="EMBL/GenBank/DDBJ databases">
        <title>Multicomponent nature underlies the extraordinary mechanical properties of spider dragline silk.</title>
        <authorList>
            <person name="Kono N."/>
            <person name="Nakamura H."/>
            <person name="Mori M."/>
            <person name="Yoshida Y."/>
            <person name="Ohtoshi R."/>
            <person name="Malay A.D."/>
            <person name="Moran D.A.P."/>
            <person name="Tomita M."/>
            <person name="Numata K."/>
            <person name="Arakawa K."/>
        </authorList>
    </citation>
    <scope>NUCLEOTIDE SEQUENCE</scope>
</reference>
<comment type="caution">
    <text evidence="1">The sequence shown here is derived from an EMBL/GenBank/DDBJ whole genome shotgun (WGS) entry which is preliminary data.</text>
</comment>
<dbReference type="EMBL" id="BMAV01004767">
    <property type="protein sequence ID" value="GFY45316.1"/>
    <property type="molecule type" value="Genomic_DNA"/>
</dbReference>
<proteinExistence type="predicted"/>